<protein>
    <submittedName>
        <fullName evidence="1">Uncharacterized protein</fullName>
    </submittedName>
</protein>
<proteinExistence type="predicted"/>
<dbReference type="AlphaFoldDB" id="A0A0W8FC36"/>
<accession>A0A0W8FC36</accession>
<dbReference type="EMBL" id="LNQE01001381">
    <property type="protein sequence ID" value="KUG18441.1"/>
    <property type="molecule type" value="Genomic_DNA"/>
</dbReference>
<name>A0A0W8FC36_9ZZZZ</name>
<comment type="caution">
    <text evidence="1">The sequence shown here is derived from an EMBL/GenBank/DDBJ whole genome shotgun (WGS) entry which is preliminary data.</text>
</comment>
<organism evidence="1">
    <name type="scientific">hydrocarbon metagenome</name>
    <dbReference type="NCBI Taxonomy" id="938273"/>
    <lineage>
        <taxon>unclassified sequences</taxon>
        <taxon>metagenomes</taxon>
        <taxon>ecological metagenomes</taxon>
    </lineage>
</organism>
<reference evidence="1" key="1">
    <citation type="journal article" date="2015" name="Proc. Natl. Acad. Sci. U.S.A.">
        <title>Networks of energetic and metabolic interactions define dynamics in microbial communities.</title>
        <authorList>
            <person name="Embree M."/>
            <person name="Liu J.K."/>
            <person name="Al-Bassam M.M."/>
            <person name="Zengler K."/>
        </authorList>
    </citation>
    <scope>NUCLEOTIDE SEQUENCE</scope>
</reference>
<evidence type="ECO:0000313" key="1">
    <source>
        <dbReference type="EMBL" id="KUG18441.1"/>
    </source>
</evidence>
<sequence length="42" mass="4513">MIVIDHDKARHCIPSLVAAGGLDSCLAKKNDQSINPKGRALR</sequence>
<gene>
    <name evidence="1" type="ORF">ASZ90_011856</name>
</gene>